<evidence type="ECO:0000313" key="5">
    <source>
        <dbReference type="EMBL" id="AJF36639.1"/>
    </source>
</evidence>
<sequence>MSLNYLVSDSLIRIKNGLSTKLFSVNLKYSKYILNIIKVLYTEGFILGYNIKRDLKNIKNNSIEVLLKYDQNQDPIIYKIQLLSKPGHRRYVSVRKLISLRKKYINLNNLYIVSTPLGVMSDVEAIQLNVGGELICKIN</sequence>
<dbReference type="GO" id="GO:1990904">
    <property type="term" value="C:ribonucleoprotein complex"/>
    <property type="evidence" value="ECO:0007669"/>
    <property type="project" value="UniProtKB-KW"/>
</dbReference>
<proteinExistence type="inferred from homology"/>
<comment type="similarity">
    <text evidence="1">Belongs to the universal ribosomal protein uS8 family.</text>
</comment>
<evidence type="ECO:0000256" key="1">
    <source>
        <dbReference type="ARBA" id="ARBA00006471"/>
    </source>
</evidence>
<feature type="transmembrane region" description="Helical" evidence="4">
    <location>
        <begin position="32"/>
        <end position="51"/>
    </location>
</feature>
<reference evidence="5" key="1">
    <citation type="journal article" date="2014" name="Nucleic Acids Res.">
        <title>Widespread occurrence of organelle genome-encoded 5S rRNAs including permuted molecules.</title>
        <authorList>
            <person name="Valach M."/>
            <person name="Burger G."/>
            <person name="Gray M.W."/>
            <person name="Lang B.F."/>
        </authorList>
    </citation>
    <scope>NUCLEOTIDE SEQUENCE</scope>
    <source>
        <strain evidence="5">ATCC 50062</strain>
    </source>
</reference>
<dbReference type="InterPro" id="IPR035987">
    <property type="entry name" value="Ribosomal_uS8_sf"/>
</dbReference>
<accession>A0A0B5H4P8</accession>
<evidence type="ECO:0000256" key="3">
    <source>
        <dbReference type="ARBA" id="ARBA00023274"/>
    </source>
</evidence>
<evidence type="ECO:0000256" key="2">
    <source>
        <dbReference type="ARBA" id="ARBA00022980"/>
    </source>
</evidence>
<evidence type="ECO:0000256" key="4">
    <source>
        <dbReference type="SAM" id="Phobius"/>
    </source>
</evidence>
<dbReference type="Gene3D" id="3.30.1490.10">
    <property type="match status" value="1"/>
</dbReference>
<dbReference type="AlphaFoldDB" id="A0A0B5H4P8"/>
<dbReference type="InterPro" id="IPR000630">
    <property type="entry name" value="Ribosomal_uS8"/>
</dbReference>
<organism evidence="5">
    <name type="scientific">Thecamonas trahens</name>
    <name type="common">Flagellate</name>
    <name type="synonym">Amastigomonas trahens</name>
    <dbReference type="NCBI Taxonomy" id="529818"/>
    <lineage>
        <taxon>Eukaryota</taxon>
        <taxon>Apusozoa</taxon>
        <taxon>Apusomonadida</taxon>
        <taxon>Apusomonadidae</taxon>
        <taxon>Thecamonas</taxon>
    </lineage>
</organism>
<protein>
    <submittedName>
        <fullName evidence="5">Ribosomal protein S8</fullName>
    </submittedName>
</protein>
<keyword evidence="5" id="KW-0496">Mitochondrion</keyword>
<geneLocation type="mitochondrion" evidence="5"/>
<dbReference type="EMBL" id="KP165389">
    <property type="protein sequence ID" value="AJF36639.1"/>
    <property type="molecule type" value="Genomic_DNA"/>
</dbReference>
<keyword evidence="4" id="KW-0812">Transmembrane</keyword>
<name>A0A0B5H4P8_THETB</name>
<dbReference type="GO" id="GO:0005840">
    <property type="term" value="C:ribosome"/>
    <property type="evidence" value="ECO:0007669"/>
    <property type="project" value="UniProtKB-KW"/>
</dbReference>
<keyword evidence="3" id="KW-0687">Ribonucleoprotein</keyword>
<dbReference type="Pfam" id="PF00410">
    <property type="entry name" value="Ribosomal_S8"/>
    <property type="match status" value="1"/>
</dbReference>
<gene>
    <name evidence="5" type="primary">rps8</name>
</gene>
<keyword evidence="4" id="KW-1133">Transmembrane helix</keyword>
<dbReference type="GO" id="GO:0006412">
    <property type="term" value="P:translation"/>
    <property type="evidence" value="ECO:0007669"/>
    <property type="project" value="InterPro"/>
</dbReference>
<dbReference type="Gene3D" id="3.30.1370.30">
    <property type="match status" value="1"/>
</dbReference>
<keyword evidence="2 5" id="KW-0689">Ribosomal protein</keyword>
<dbReference type="GeneID" id="23454355"/>
<dbReference type="RefSeq" id="YP_009121377.1">
    <property type="nucleotide sequence ID" value="NC_026452.1"/>
</dbReference>
<keyword evidence="4" id="KW-0472">Membrane</keyword>
<dbReference type="SUPFAM" id="SSF56047">
    <property type="entry name" value="Ribosomal protein S8"/>
    <property type="match status" value="1"/>
</dbReference>
<dbReference type="GO" id="GO:0003735">
    <property type="term" value="F:structural constituent of ribosome"/>
    <property type="evidence" value="ECO:0007669"/>
    <property type="project" value="InterPro"/>
</dbReference>